<feature type="transmembrane region" description="Helical" evidence="15">
    <location>
        <begin position="136"/>
        <end position="163"/>
    </location>
</feature>
<dbReference type="OrthoDB" id="9810952at2"/>
<keyword evidence="8 13" id="KW-0630">Potassium</keyword>
<evidence type="ECO:0000256" key="12">
    <source>
        <dbReference type="ARBA" id="ARBA00023303"/>
    </source>
</evidence>
<feature type="transmembrane region" description="Helical" evidence="15">
    <location>
        <begin position="272"/>
        <end position="293"/>
    </location>
</feature>
<keyword evidence="3 13" id="KW-0813">Transport</keyword>
<feature type="transmembrane region" description="Helical" evidence="15">
    <location>
        <begin position="184"/>
        <end position="208"/>
    </location>
</feature>
<dbReference type="InterPro" id="IPR003445">
    <property type="entry name" value="Cat_transpt"/>
</dbReference>
<feature type="binding site" evidence="14">
    <location>
        <position position="111"/>
    </location>
    <ligand>
        <name>K(+)</name>
        <dbReference type="ChEBI" id="CHEBI:29103"/>
    </ligand>
</feature>
<dbReference type="AlphaFoldDB" id="Q8D379"/>
<dbReference type="STRING" id="36870.gene:10368601"/>
<gene>
    <name evidence="16" type="primary">trkH</name>
</gene>
<dbReference type="PIRSF" id="PIRSF006247">
    <property type="entry name" value="TrkH"/>
    <property type="match status" value="1"/>
</dbReference>
<comment type="similarity">
    <text evidence="2 13">Belongs to the TrkH potassium transport family.</text>
</comment>
<keyword evidence="9 15" id="KW-1133">Transmembrane helix</keyword>
<feature type="transmembrane region" description="Helical" evidence="15">
    <location>
        <begin position="240"/>
        <end position="260"/>
    </location>
</feature>
<keyword evidence="17" id="KW-1185">Reference proteome</keyword>
<keyword evidence="5 13" id="KW-0997">Cell inner membrane</keyword>
<evidence type="ECO:0000256" key="8">
    <source>
        <dbReference type="ARBA" id="ARBA00022958"/>
    </source>
</evidence>
<feature type="binding site" evidence="14">
    <location>
        <position position="112"/>
    </location>
    <ligand>
        <name>K(+)</name>
        <dbReference type="ChEBI" id="CHEBI:29103"/>
    </ligand>
</feature>
<feature type="transmembrane region" description="Helical" evidence="15">
    <location>
        <begin position="336"/>
        <end position="365"/>
    </location>
</feature>
<dbReference type="PANTHER" id="PTHR32024:SF2">
    <property type="entry name" value="TRK SYSTEM POTASSIUM UPTAKE PROTEIN TRKG-RELATED"/>
    <property type="match status" value="1"/>
</dbReference>
<feature type="binding site" evidence="14">
    <location>
        <position position="437"/>
    </location>
    <ligand>
        <name>K(+)</name>
        <dbReference type="ChEBI" id="CHEBI:29103"/>
    </ligand>
</feature>
<evidence type="ECO:0000256" key="9">
    <source>
        <dbReference type="ARBA" id="ARBA00022989"/>
    </source>
</evidence>
<feature type="binding site" evidence="14">
    <location>
        <position position="319"/>
    </location>
    <ligand>
        <name>K(+)</name>
        <dbReference type="ChEBI" id="CHEBI:29103"/>
    </ligand>
</feature>
<feature type="binding site" evidence="14">
    <location>
        <position position="221"/>
    </location>
    <ligand>
        <name>K(+)</name>
        <dbReference type="ChEBI" id="CHEBI:29103"/>
    </ligand>
</feature>
<dbReference type="GO" id="GO:0046872">
    <property type="term" value="F:metal ion binding"/>
    <property type="evidence" value="ECO:0007669"/>
    <property type="project" value="UniProtKB-KW"/>
</dbReference>
<reference evidence="16 17" key="1">
    <citation type="journal article" date="2002" name="Nat. Genet.">
        <title>Genome sequence of the endocellular obligate symbiont of tsetse flies, Wigglesworthia glossinidia.</title>
        <authorList>
            <person name="Akman L."/>
            <person name="Yamashita A."/>
            <person name="Watanabe H."/>
            <person name="Oshima K."/>
            <person name="Shiba T."/>
            <person name="Hattori M."/>
            <person name="Aksoy S."/>
        </authorList>
    </citation>
    <scope>NUCLEOTIDE SEQUENCE [LARGE SCALE GENOMIC DNA]</scope>
</reference>
<comment type="function">
    <text evidence="13">Low-affinity potassium transport system. Interacts with Trk system potassium uptake protein TrkA.</text>
</comment>
<evidence type="ECO:0000256" key="15">
    <source>
        <dbReference type="SAM" id="Phobius"/>
    </source>
</evidence>
<evidence type="ECO:0000256" key="11">
    <source>
        <dbReference type="ARBA" id="ARBA00023136"/>
    </source>
</evidence>
<dbReference type="eggNOG" id="COG0168">
    <property type="taxonomic scope" value="Bacteria"/>
</dbReference>
<dbReference type="NCBIfam" id="TIGR00933">
    <property type="entry name" value="2a38"/>
    <property type="match status" value="1"/>
</dbReference>
<dbReference type="GO" id="GO:0015379">
    <property type="term" value="F:potassium:chloride symporter activity"/>
    <property type="evidence" value="ECO:0007669"/>
    <property type="project" value="InterPro"/>
</dbReference>
<dbReference type="Proteomes" id="UP000000562">
    <property type="component" value="Chromosome"/>
</dbReference>
<proteinExistence type="inferred from homology"/>
<evidence type="ECO:0000256" key="7">
    <source>
        <dbReference type="ARBA" id="ARBA00022692"/>
    </source>
</evidence>
<protein>
    <recommendedName>
        <fullName evidence="13">Trk system potassium uptake protein</fullName>
    </recommendedName>
</protein>
<dbReference type="HOGENOM" id="CLU_030708_0_2_6"/>
<evidence type="ECO:0000256" key="14">
    <source>
        <dbReference type="PIRSR" id="PIRSR006247-1"/>
    </source>
</evidence>
<evidence type="ECO:0000256" key="10">
    <source>
        <dbReference type="ARBA" id="ARBA00023065"/>
    </source>
</evidence>
<accession>Q8D379</accession>
<feature type="binding site" evidence="14">
    <location>
        <position position="320"/>
    </location>
    <ligand>
        <name>K(+)</name>
        <dbReference type="ChEBI" id="CHEBI:29103"/>
    </ligand>
</feature>
<keyword evidence="10 13" id="KW-0406">Ion transport</keyword>
<name>Q8D379_WIGBR</name>
<organism evidence="16 17">
    <name type="scientific">Wigglesworthia glossinidia brevipalpis</name>
    <dbReference type="NCBI Taxonomy" id="36870"/>
    <lineage>
        <taxon>Bacteria</taxon>
        <taxon>Pseudomonadati</taxon>
        <taxon>Pseudomonadota</taxon>
        <taxon>Gammaproteobacteria</taxon>
        <taxon>Enterobacterales</taxon>
        <taxon>Erwiniaceae</taxon>
        <taxon>Wigglesworthia</taxon>
    </lineage>
</organism>
<evidence type="ECO:0000256" key="4">
    <source>
        <dbReference type="ARBA" id="ARBA00022475"/>
    </source>
</evidence>
<feature type="transmembrane region" description="Helical" evidence="15">
    <location>
        <begin position="37"/>
        <end position="58"/>
    </location>
</feature>
<dbReference type="PANTHER" id="PTHR32024">
    <property type="entry name" value="TRK SYSTEM POTASSIUM UPTAKE PROTEIN TRKG-RELATED"/>
    <property type="match status" value="1"/>
</dbReference>
<comment type="subcellular location">
    <subcellularLocation>
        <location evidence="1 13">Cell inner membrane</location>
        <topology evidence="1 13">Multi-pass membrane protein</topology>
    </subcellularLocation>
</comment>
<keyword evidence="7 15" id="KW-0812">Transmembrane</keyword>
<sequence length="484" mass="54594">MHFRTICRIVGLLLIIFSVTMIVPSLVSIIYKEDTGIAFIKTFICAQIIGFLFWAPNFKEKNELQTREGFLIVVLFWIVLGSVGALPFLFLKYPNLSITNAFFESFSGLTTTGATILFNLDKLPQSILFYRQMLQWFGGMGIIVLALAILPILGTGGMQLYKAEMPGPLKDNKMQPRIAETAKILWLIYVALTFLCALSLWFAGLPIIEAIGHSFSTVSIGGFSTHDENIGFYKNTNVEIIISIFLIISGCNYSLHFFAFSKKKINIYYKDMEFRIFFLIQITLIIISFLTLLKFSDDSTFNLDLFNKVFFQVISISTTAGFTSDKISNWPTYLPILLIISSCIGSCSGSTGGGIKVIRIILLYLHWSTELKKIIHPNAIYSIKINDYAISEKIIKNILCFILSYILILIISTLILISTGIDYFSSFSSVAATLNNVGIGFGVVENNFFNLNDFSKWILILTMLFGRLEIFTLLIILTPTFWRE</sequence>
<keyword evidence="6 13" id="KW-0633">Potassium transport</keyword>
<feature type="transmembrane region" description="Helical" evidence="15">
    <location>
        <begin position="398"/>
        <end position="417"/>
    </location>
</feature>
<feature type="transmembrane region" description="Helical" evidence="15">
    <location>
        <begin position="457"/>
        <end position="482"/>
    </location>
</feature>
<keyword evidence="12" id="KW-0407">Ion channel</keyword>
<evidence type="ECO:0000256" key="13">
    <source>
        <dbReference type="PIRNR" id="PIRNR006247"/>
    </source>
</evidence>
<feature type="binding site" evidence="14">
    <location>
        <position position="436"/>
    </location>
    <ligand>
        <name>K(+)</name>
        <dbReference type="ChEBI" id="CHEBI:29103"/>
    </ligand>
</feature>
<dbReference type="GO" id="GO:0005886">
    <property type="term" value="C:plasma membrane"/>
    <property type="evidence" value="ECO:0007669"/>
    <property type="project" value="UniProtKB-SubCell"/>
</dbReference>
<feature type="transmembrane region" description="Helical" evidence="15">
    <location>
        <begin position="12"/>
        <end position="31"/>
    </location>
</feature>
<evidence type="ECO:0000256" key="2">
    <source>
        <dbReference type="ARBA" id="ARBA00009137"/>
    </source>
</evidence>
<feature type="transmembrane region" description="Helical" evidence="15">
    <location>
        <begin position="70"/>
        <end position="90"/>
    </location>
</feature>
<dbReference type="EMBL" id="BA000021">
    <property type="protein sequence ID" value="BAC24268.1"/>
    <property type="molecule type" value="Genomic_DNA"/>
</dbReference>
<keyword evidence="14" id="KW-0479">Metal-binding</keyword>
<keyword evidence="4 13" id="KW-1003">Cell membrane</keyword>
<evidence type="ECO:0000256" key="6">
    <source>
        <dbReference type="ARBA" id="ARBA00022538"/>
    </source>
</evidence>
<evidence type="ECO:0000313" key="16">
    <source>
        <dbReference type="EMBL" id="BAC24268.1"/>
    </source>
</evidence>
<dbReference type="KEGG" id="wbr:trkH"/>
<evidence type="ECO:0000256" key="1">
    <source>
        <dbReference type="ARBA" id="ARBA00004429"/>
    </source>
</evidence>
<dbReference type="InterPro" id="IPR004772">
    <property type="entry name" value="TrkH"/>
</dbReference>
<evidence type="ECO:0000313" key="17">
    <source>
        <dbReference type="Proteomes" id="UP000000562"/>
    </source>
</evidence>
<dbReference type="Pfam" id="PF02386">
    <property type="entry name" value="TrkH"/>
    <property type="match status" value="1"/>
</dbReference>
<keyword evidence="11 13" id="KW-0472">Membrane</keyword>
<evidence type="ECO:0000256" key="3">
    <source>
        <dbReference type="ARBA" id="ARBA00022448"/>
    </source>
</evidence>
<evidence type="ECO:0000256" key="5">
    <source>
        <dbReference type="ARBA" id="ARBA00022519"/>
    </source>
</evidence>
<feature type="binding site" evidence="14">
    <location>
        <position position="220"/>
    </location>
    <ligand>
        <name>K(+)</name>
        <dbReference type="ChEBI" id="CHEBI:29103"/>
    </ligand>
</feature>